<comment type="catalytic activity">
    <reaction evidence="5">
        <text>L-methionyl-tRNA(fMet) + (6R)-10-formyltetrahydrofolate = N-formyl-L-methionyl-tRNA(fMet) + (6S)-5,6,7,8-tetrahydrofolate + H(+)</text>
        <dbReference type="Rhea" id="RHEA:24380"/>
        <dbReference type="Rhea" id="RHEA-COMP:9952"/>
        <dbReference type="Rhea" id="RHEA-COMP:9953"/>
        <dbReference type="ChEBI" id="CHEBI:15378"/>
        <dbReference type="ChEBI" id="CHEBI:57453"/>
        <dbReference type="ChEBI" id="CHEBI:78530"/>
        <dbReference type="ChEBI" id="CHEBI:78844"/>
        <dbReference type="ChEBI" id="CHEBI:195366"/>
        <dbReference type="EC" id="2.1.2.9"/>
    </reaction>
</comment>
<reference evidence="8 9" key="1">
    <citation type="journal article" date="2010" name="BMC Genomics">
        <title>Unprecedented loss of ammonia assimilation capability in a urease-encoding bacterial mutualist.</title>
        <authorList>
            <person name="Williams L.E."/>
            <person name="Wernegreen J.J."/>
        </authorList>
    </citation>
    <scope>NUCLEOTIDE SEQUENCE [LARGE SCALE GENOMIC DNA]</scope>
    <source>
        <strain evidence="8 9">BVAF</strain>
    </source>
</reference>
<evidence type="ECO:0000256" key="5">
    <source>
        <dbReference type="HAMAP-Rule" id="MF_00182"/>
    </source>
</evidence>
<dbReference type="HOGENOM" id="CLU_033347_1_2_6"/>
<dbReference type="Gene3D" id="3.40.50.12230">
    <property type="match status" value="1"/>
</dbReference>
<dbReference type="GO" id="GO:0005829">
    <property type="term" value="C:cytosol"/>
    <property type="evidence" value="ECO:0007669"/>
    <property type="project" value="TreeGrafter"/>
</dbReference>
<dbReference type="Pfam" id="PF00551">
    <property type="entry name" value="Formyl_trans_N"/>
    <property type="match status" value="1"/>
</dbReference>
<name>E8Q604_BLOVB</name>
<dbReference type="Proteomes" id="UP000007464">
    <property type="component" value="Chromosome"/>
</dbReference>
<dbReference type="SUPFAM" id="SSF53328">
    <property type="entry name" value="Formyltransferase"/>
    <property type="match status" value="1"/>
</dbReference>
<dbReference type="InterPro" id="IPR041711">
    <property type="entry name" value="Met-tRNA-FMT_N"/>
</dbReference>
<dbReference type="SUPFAM" id="SSF50486">
    <property type="entry name" value="FMT C-terminal domain-like"/>
    <property type="match status" value="1"/>
</dbReference>
<keyword evidence="9" id="KW-1185">Reference proteome</keyword>
<dbReference type="Pfam" id="PF02911">
    <property type="entry name" value="Formyl_trans_C"/>
    <property type="match status" value="1"/>
</dbReference>
<dbReference type="CDD" id="cd08704">
    <property type="entry name" value="Met_tRNA_FMT_C"/>
    <property type="match status" value="1"/>
</dbReference>
<dbReference type="InterPro" id="IPR005793">
    <property type="entry name" value="Formyl_trans_C"/>
</dbReference>
<dbReference type="InterPro" id="IPR044135">
    <property type="entry name" value="Met-tRNA-FMT_C"/>
</dbReference>
<organism evidence="8 9">
    <name type="scientific">Blochmanniella vafra (strain BVAF)</name>
    <dbReference type="NCBI Taxonomy" id="859654"/>
    <lineage>
        <taxon>Bacteria</taxon>
        <taxon>Pseudomonadati</taxon>
        <taxon>Pseudomonadota</taxon>
        <taxon>Gammaproteobacteria</taxon>
        <taxon>Enterobacterales</taxon>
        <taxon>Enterobacteriaceae</taxon>
        <taxon>ant endosymbionts</taxon>
        <taxon>Candidatus Blochmanniella</taxon>
    </lineage>
</organism>
<dbReference type="InterPro" id="IPR002376">
    <property type="entry name" value="Formyl_transf_N"/>
</dbReference>
<dbReference type="InterPro" id="IPR005794">
    <property type="entry name" value="Fmt"/>
</dbReference>
<dbReference type="PANTHER" id="PTHR11138">
    <property type="entry name" value="METHIONYL-TRNA FORMYLTRANSFERASE"/>
    <property type="match status" value="1"/>
</dbReference>
<dbReference type="InterPro" id="IPR011034">
    <property type="entry name" value="Formyl_transferase-like_C_sf"/>
</dbReference>
<feature type="binding site" evidence="5">
    <location>
        <begin position="117"/>
        <end position="120"/>
    </location>
    <ligand>
        <name>(6S)-5,6,7,8-tetrahydrofolate</name>
        <dbReference type="ChEBI" id="CHEBI:57453"/>
    </ligand>
</feature>
<dbReference type="CDD" id="cd08646">
    <property type="entry name" value="FMT_core_Met-tRNA-FMT_N"/>
    <property type="match status" value="1"/>
</dbReference>
<protein>
    <recommendedName>
        <fullName evidence="2 5">Methionyl-tRNA formyltransferase</fullName>
        <ecNumber evidence="2 5">2.1.2.9</ecNumber>
    </recommendedName>
</protein>
<evidence type="ECO:0000313" key="9">
    <source>
        <dbReference type="Proteomes" id="UP000007464"/>
    </source>
</evidence>
<comment type="similarity">
    <text evidence="1 5">Belongs to the Fmt family.</text>
</comment>
<evidence type="ECO:0000256" key="4">
    <source>
        <dbReference type="ARBA" id="ARBA00022917"/>
    </source>
</evidence>
<dbReference type="PANTHER" id="PTHR11138:SF5">
    <property type="entry name" value="METHIONYL-TRNA FORMYLTRANSFERASE, MITOCHONDRIAL"/>
    <property type="match status" value="1"/>
</dbReference>
<dbReference type="InterPro" id="IPR036477">
    <property type="entry name" value="Formyl_transf_N_sf"/>
</dbReference>
<feature type="domain" description="Formyl transferase N-terminal" evidence="6">
    <location>
        <begin position="10"/>
        <end position="186"/>
    </location>
</feature>
<dbReference type="HAMAP" id="MF_00182">
    <property type="entry name" value="Formyl_trans"/>
    <property type="match status" value="1"/>
</dbReference>
<dbReference type="AlphaFoldDB" id="E8Q604"/>
<dbReference type="GO" id="GO:0004479">
    <property type="term" value="F:methionyl-tRNA formyltransferase activity"/>
    <property type="evidence" value="ECO:0007669"/>
    <property type="project" value="UniProtKB-UniRule"/>
</dbReference>
<comment type="function">
    <text evidence="5">Attaches a formyl group to the free amino group of methionyl-tRNA(fMet). The formyl group appears to play a dual role in the initiator identity of N-formylmethionyl-tRNA by promoting its recognition by IF2 and preventing the misappropriation of this tRNA by the elongation apparatus.</text>
</comment>
<dbReference type="EMBL" id="CP002189">
    <property type="protein sequence ID" value="ADV33620.1"/>
    <property type="molecule type" value="Genomic_DNA"/>
</dbReference>
<evidence type="ECO:0000259" key="7">
    <source>
        <dbReference type="Pfam" id="PF02911"/>
    </source>
</evidence>
<proteinExistence type="inferred from homology"/>
<dbReference type="STRING" id="859654.BVAF_219"/>
<dbReference type="NCBIfam" id="TIGR00460">
    <property type="entry name" value="fmt"/>
    <property type="match status" value="1"/>
</dbReference>
<keyword evidence="4 5" id="KW-0648">Protein biosynthesis</keyword>
<evidence type="ECO:0000313" key="8">
    <source>
        <dbReference type="EMBL" id="ADV33620.1"/>
    </source>
</evidence>
<sequence>MKFQLQQILRIVFFGTGEFAAYHLYTLINCSAHTIIAIFTQEPQILNKKTQHYFSIYHIIRTYNLPLFQSNTLSMFQILQIIKHRNIDIIIVVSYGLILSKEILSIPKLGCINVHGSLLPRWRGPAPIQRALEHGDIITGISIIQIDSGIDTGNILYTQSCKILPKETSYSLCKKLAYIGSVALLQTMHHITMGTCKNIPQNPLYATYAPKVSKLEARINWKNSAEELERRIRAFNPWPISYFQLKTKRIKVWGAEINNNSSITTTKPHPSHPFHSLLRNDNLHSYSFLTPGTILKINSKGIYVATGNGTIILTILQIPGKKKTPVKCLLNSYSLWFPINAVLK</sequence>
<evidence type="ECO:0000256" key="2">
    <source>
        <dbReference type="ARBA" id="ARBA00012261"/>
    </source>
</evidence>
<evidence type="ECO:0000256" key="3">
    <source>
        <dbReference type="ARBA" id="ARBA00022679"/>
    </source>
</evidence>
<keyword evidence="3 5" id="KW-0808">Transferase</keyword>
<evidence type="ECO:0000256" key="1">
    <source>
        <dbReference type="ARBA" id="ARBA00010699"/>
    </source>
</evidence>
<accession>E8Q604</accession>
<dbReference type="KEGG" id="bva:BVAF_219"/>
<gene>
    <name evidence="5 8" type="primary">fmt</name>
    <name evidence="8" type="ordered locus">BVAF_219</name>
</gene>
<dbReference type="EC" id="2.1.2.9" evidence="2 5"/>
<dbReference type="OrthoDB" id="9802815at2"/>
<feature type="domain" description="Formyl transferase C-terminal" evidence="7">
    <location>
        <begin position="211"/>
        <end position="333"/>
    </location>
</feature>
<dbReference type="RefSeq" id="WP_013516545.1">
    <property type="nucleotide sequence ID" value="NC_014909.2"/>
</dbReference>
<evidence type="ECO:0000259" key="6">
    <source>
        <dbReference type="Pfam" id="PF00551"/>
    </source>
</evidence>